<gene>
    <name evidence="3" type="ORF">P4O66_020059</name>
</gene>
<keyword evidence="2" id="KW-0812">Transmembrane</keyword>
<dbReference type="AlphaFoldDB" id="A0AAD8ZTR3"/>
<keyword evidence="2" id="KW-0472">Membrane</keyword>
<reference evidence="3" key="1">
    <citation type="submission" date="2023-03" db="EMBL/GenBank/DDBJ databases">
        <title>Electrophorus voltai genome.</title>
        <authorList>
            <person name="Bian C."/>
        </authorList>
    </citation>
    <scope>NUCLEOTIDE SEQUENCE</scope>
    <source>
        <strain evidence="3">CB-2022</strain>
        <tissue evidence="3">Muscle</tissue>
    </source>
</reference>
<keyword evidence="2" id="KW-1133">Transmembrane helix</keyword>
<sequence length="282" mass="30508">MLQNEQPIKDAARDSGRWLFRWNETLAVSTQSEFVTSQRHQTRDSKSPGAAGTQASCHSWKKQDHVYFDDEIPGKHQESTRLDQHCRGEWPAAQDVCFCSQPPDLPPLNAAATPQDPPVPDPGVEAATPRAPMPHARPVPMRRARLVPVVAPRRSPVPQKAAPATSTVSSVSSDLPPGLKASCSLPVPPRPVSRLLPAPTTPLFLPSLLLGFVFAPIVFSVPVPFPVSPFVSVPVPMSASVLVPPSFRSCPSVPGLSLLFLQFLCLFPPLLLVLVLFGLLLL</sequence>
<feature type="transmembrane region" description="Helical" evidence="2">
    <location>
        <begin position="259"/>
        <end position="281"/>
    </location>
</feature>
<feature type="region of interest" description="Disordered" evidence="1">
    <location>
        <begin position="32"/>
        <end position="56"/>
    </location>
</feature>
<evidence type="ECO:0000313" key="3">
    <source>
        <dbReference type="EMBL" id="KAK1804670.1"/>
    </source>
</evidence>
<feature type="region of interest" description="Disordered" evidence="1">
    <location>
        <begin position="153"/>
        <end position="173"/>
    </location>
</feature>
<protein>
    <submittedName>
        <fullName evidence="3">Uncharacterized protein</fullName>
    </submittedName>
</protein>
<comment type="caution">
    <text evidence="3">The sequence shown here is derived from an EMBL/GenBank/DDBJ whole genome shotgun (WGS) entry which is preliminary data.</text>
</comment>
<dbReference type="Proteomes" id="UP001239994">
    <property type="component" value="Unassembled WGS sequence"/>
</dbReference>
<feature type="non-terminal residue" evidence="3">
    <location>
        <position position="1"/>
    </location>
</feature>
<organism evidence="3 4">
    <name type="scientific">Electrophorus voltai</name>
    <dbReference type="NCBI Taxonomy" id="2609070"/>
    <lineage>
        <taxon>Eukaryota</taxon>
        <taxon>Metazoa</taxon>
        <taxon>Chordata</taxon>
        <taxon>Craniata</taxon>
        <taxon>Vertebrata</taxon>
        <taxon>Euteleostomi</taxon>
        <taxon>Actinopterygii</taxon>
        <taxon>Neopterygii</taxon>
        <taxon>Teleostei</taxon>
        <taxon>Ostariophysi</taxon>
        <taxon>Gymnotiformes</taxon>
        <taxon>Gymnotoidei</taxon>
        <taxon>Gymnotidae</taxon>
        <taxon>Electrophorus</taxon>
    </lineage>
</organism>
<evidence type="ECO:0000313" key="4">
    <source>
        <dbReference type="Proteomes" id="UP001239994"/>
    </source>
</evidence>
<accession>A0AAD8ZTR3</accession>
<proteinExistence type="predicted"/>
<evidence type="ECO:0000256" key="1">
    <source>
        <dbReference type="SAM" id="MobiDB-lite"/>
    </source>
</evidence>
<feature type="region of interest" description="Disordered" evidence="1">
    <location>
        <begin position="107"/>
        <end position="137"/>
    </location>
</feature>
<keyword evidence="4" id="KW-1185">Reference proteome</keyword>
<dbReference type="EMBL" id="JAROKS010000004">
    <property type="protein sequence ID" value="KAK1804670.1"/>
    <property type="molecule type" value="Genomic_DNA"/>
</dbReference>
<evidence type="ECO:0000256" key="2">
    <source>
        <dbReference type="SAM" id="Phobius"/>
    </source>
</evidence>
<feature type="transmembrane region" description="Helical" evidence="2">
    <location>
        <begin position="203"/>
        <end position="225"/>
    </location>
</feature>
<name>A0AAD8ZTR3_9TELE</name>